<comment type="function">
    <text evidence="12">Catalyzes the conversion of heme O to heme A by two successive hydroxylations of the methyl group at C8. The first hydroxylation forms heme I, the second hydroxylation results in an unstable dihydroxymethyl group, which spontaneously dehydrates, resulting in the formyl group of heme A.</text>
</comment>
<evidence type="ECO:0000313" key="14">
    <source>
        <dbReference type="Proteomes" id="UP001597349"/>
    </source>
</evidence>
<comment type="caution">
    <text evidence="12">Lacks conserved residue(s) required for the propagation of feature annotation.</text>
</comment>
<dbReference type="HAMAP" id="MF_01665">
    <property type="entry name" value="HemeA_synth_type2"/>
    <property type="match status" value="1"/>
</dbReference>
<feature type="transmembrane region" description="Helical" evidence="12">
    <location>
        <begin position="301"/>
        <end position="321"/>
    </location>
</feature>
<dbReference type="Pfam" id="PF02628">
    <property type="entry name" value="COX15-CtaA"/>
    <property type="match status" value="1"/>
</dbReference>
<dbReference type="InterPro" id="IPR023754">
    <property type="entry name" value="HemeA_Synthase_type2"/>
</dbReference>
<dbReference type="EMBL" id="JBHUGY010000080">
    <property type="protein sequence ID" value="MFD2058851.1"/>
    <property type="molecule type" value="Genomic_DNA"/>
</dbReference>
<evidence type="ECO:0000256" key="1">
    <source>
        <dbReference type="ARBA" id="ARBA00001970"/>
    </source>
</evidence>
<comment type="subunit">
    <text evidence="12">Interacts with CtaB.</text>
</comment>
<dbReference type="PANTHER" id="PTHR23289">
    <property type="entry name" value="CYTOCHROME C OXIDASE ASSEMBLY PROTEIN COX15"/>
    <property type="match status" value="1"/>
</dbReference>
<name>A0ABW4WQR7_9HYPH</name>
<feature type="transmembrane region" description="Helical" evidence="12">
    <location>
        <begin position="210"/>
        <end position="228"/>
    </location>
</feature>
<keyword evidence="7 12" id="KW-0408">Iron</keyword>
<evidence type="ECO:0000256" key="10">
    <source>
        <dbReference type="ARBA" id="ARBA00044501"/>
    </source>
</evidence>
<dbReference type="RefSeq" id="WP_379027282.1">
    <property type="nucleotide sequence ID" value="NZ_JBHUGY010000080.1"/>
</dbReference>
<comment type="caution">
    <text evidence="13">The sequence shown here is derived from an EMBL/GenBank/DDBJ whole genome shotgun (WGS) entry which is preliminary data.</text>
</comment>
<feature type="transmembrane region" description="Helical" evidence="12">
    <location>
        <begin position="268"/>
        <end position="289"/>
    </location>
</feature>
<evidence type="ECO:0000256" key="7">
    <source>
        <dbReference type="ARBA" id="ARBA00023004"/>
    </source>
</evidence>
<feature type="transmembrane region" description="Helical" evidence="12">
    <location>
        <begin position="327"/>
        <end position="344"/>
    </location>
</feature>
<feature type="transmembrane region" description="Helical" evidence="12">
    <location>
        <begin position="108"/>
        <end position="126"/>
    </location>
</feature>
<dbReference type="PANTHER" id="PTHR23289:SF2">
    <property type="entry name" value="CYTOCHROME C OXIDASE ASSEMBLY PROTEIN COX15 HOMOLOG"/>
    <property type="match status" value="1"/>
</dbReference>
<organism evidence="13 14">
    <name type="scientific">Mesorhizobium calcicola</name>
    <dbReference type="NCBI Taxonomy" id="1300310"/>
    <lineage>
        <taxon>Bacteria</taxon>
        <taxon>Pseudomonadati</taxon>
        <taxon>Pseudomonadota</taxon>
        <taxon>Alphaproteobacteria</taxon>
        <taxon>Hyphomicrobiales</taxon>
        <taxon>Phyllobacteriaceae</taxon>
        <taxon>Mesorhizobium</taxon>
    </lineage>
</organism>
<keyword evidence="8 12" id="KW-0350">Heme biosynthesis</keyword>
<keyword evidence="4 12" id="KW-0479">Metal-binding</keyword>
<dbReference type="Proteomes" id="UP001597349">
    <property type="component" value="Unassembled WGS sequence"/>
</dbReference>
<feature type="transmembrane region" description="Helical" evidence="12">
    <location>
        <begin position="365"/>
        <end position="385"/>
    </location>
</feature>
<evidence type="ECO:0000313" key="13">
    <source>
        <dbReference type="EMBL" id="MFD2058851.1"/>
    </source>
</evidence>
<gene>
    <name evidence="12" type="primary">ctaA</name>
    <name evidence="13" type="ORF">ACFSQT_38990</name>
</gene>
<protein>
    <recommendedName>
        <fullName evidence="12">Heme A synthase</fullName>
        <shortName evidence="12">HAS</shortName>
        <ecNumber evidence="12">1.17.99.9</ecNumber>
    </recommendedName>
    <alternativeName>
        <fullName evidence="12">Cytochrome aa3-controlling protein</fullName>
    </alternativeName>
</protein>
<evidence type="ECO:0000256" key="6">
    <source>
        <dbReference type="ARBA" id="ARBA00023002"/>
    </source>
</evidence>
<keyword evidence="3 12" id="KW-0812">Transmembrane</keyword>
<comment type="cofactor">
    <cofactor evidence="1 12">
        <name>heme b</name>
        <dbReference type="ChEBI" id="CHEBI:60344"/>
    </cofactor>
</comment>
<dbReference type="EC" id="1.17.99.9" evidence="12"/>
<keyword evidence="5 12" id="KW-1133">Transmembrane helix</keyword>
<keyword evidence="12" id="KW-1003">Cell membrane</keyword>
<feature type="transmembrane region" description="Helical" evidence="12">
    <location>
        <begin position="21"/>
        <end position="43"/>
    </location>
</feature>
<keyword evidence="6 12" id="KW-0560">Oxidoreductase</keyword>
<proteinExistence type="inferred from homology"/>
<evidence type="ECO:0000256" key="11">
    <source>
        <dbReference type="ARBA" id="ARBA00048044"/>
    </source>
</evidence>
<evidence type="ECO:0000256" key="12">
    <source>
        <dbReference type="HAMAP-Rule" id="MF_01665"/>
    </source>
</evidence>
<reference evidence="14" key="1">
    <citation type="journal article" date="2019" name="Int. J. Syst. Evol. Microbiol.">
        <title>The Global Catalogue of Microorganisms (GCM) 10K type strain sequencing project: providing services to taxonomists for standard genome sequencing and annotation.</title>
        <authorList>
            <consortium name="The Broad Institute Genomics Platform"/>
            <consortium name="The Broad Institute Genome Sequencing Center for Infectious Disease"/>
            <person name="Wu L."/>
            <person name="Ma J."/>
        </authorList>
    </citation>
    <scope>NUCLEOTIDE SEQUENCE [LARGE SCALE GENOMIC DNA]</scope>
    <source>
        <strain evidence="14">CGMCC 1.16226</strain>
    </source>
</reference>
<accession>A0ABW4WQR7</accession>
<comment type="similarity">
    <text evidence="12">Belongs to the COX15/CtaA family. Type 2 subfamily.</text>
</comment>
<evidence type="ECO:0000256" key="2">
    <source>
        <dbReference type="ARBA" id="ARBA00004141"/>
    </source>
</evidence>
<feature type="binding site" description="axial binding residue" evidence="12">
    <location>
        <position position="270"/>
    </location>
    <ligand>
        <name>heme</name>
        <dbReference type="ChEBI" id="CHEBI:30413"/>
    </ligand>
    <ligandPart>
        <name>Fe</name>
        <dbReference type="ChEBI" id="CHEBI:18248"/>
    </ligandPart>
</feature>
<dbReference type="InterPro" id="IPR003780">
    <property type="entry name" value="COX15/CtaA_fam"/>
</dbReference>
<evidence type="ECO:0000256" key="8">
    <source>
        <dbReference type="ARBA" id="ARBA00023133"/>
    </source>
</evidence>
<evidence type="ECO:0000256" key="3">
    <source>
        <dbReference type="ARBA" id="ARBA00022692"/>
    </source>
</evidence>
<comment type="catalytic activity">
    <reaction evidence="11">
        <text>Fe(II)-heme o + 2 A + H2O = Fe(II)-heme a + 2 AH2</text>
        <dbReference type="Rhea" id="RHEA:63388"/>
        <dbReference type="ChEBI" id="CHEBI:13193"/>
        <dbReference type="ChEBI" id="CHEBI:15377"/>
        <dbReference type="ChEBI" id="CHEBI:17499"/>
        <dbReference type="ChEBI" id="CHEBI:60530"/>
        <dbReference type="ChEBI" id="CHEBI:61715"/>
        <dbReference type="EC" id="1.17.99.9"/>
    </reaction>
    <physiologicalReaction direction="left-to-right" evidence="11">
        <dbReference type="Rhea" id="RHEA:63389"/>
    </physiologicalReaction>
</comment>
<keyword evidence="9 12" id="KW-0472">Membrane</keyword>
<comment type="subcellular location">
    <subcellularLocation>
        <location evidence="12">Cell membrane</location>
        <topology evidence="12">Multi-pass membrane protein</topology>
    </subcellularLocation>
    <subcellularLocation>
        <location evidence="2">Membrane</location>
        <topology evidence="2">Multi-pass membrane protein</topology>
    </subcellularLocation>
</comment>
<feature type="binding site" description="axial binding residue" evidence="12">
    <location>
        <position position="331"/>
    </location>
    <ligand>
        <name>heme</name>
        <dbReference type="ChEBI" id="CHEBI:30413"/>
    </ligand>
    <ligandPart>
        <name>Fe</name>
        <dbReference type="ChEBI" id="CHEBI:18248"/>
    </ligandPart>
</feature>
<evidence type="ECO:0000256" key="9">
    <source>
        <dbReference type="ARBA" id="ARBA00023136"/>
    </source>
</evidence>
<feature type="transmembrane region" description="Helical" evidence="12">
    <location>
        <begin position="169"/>
        <end position="189"/>
    </location>
</feature>
<sequence length="386" mass="42737">MAAISAAAPLVARDRDLYNRALLRGWLYVVVLVLFALVLVGGATRLTGAGLSITEWKPIHGVIPPLNDAEWQEEFQLYQQIPQYAELNKGMSIEAFKSIFWWEWVHRILARSVGLVFALPLLFFWATRRIERGLGPKLVGILLIGGLQGAIGWWMVASGLVDRVSVSQYRLATHLTLAALIFTATMVVARGLAPHSEPAADRSTQRLAGFIVLLALIQIYLGGLVAGLDAGLSYNTWPLMDGKIIPGDLLILEPAWRNFFESPKTVQFIHRLGAYTVFAVALWHMIATRRRLPGSTHARRATLLFLLVLVQASIGIGTLLMQVPLHMALTHQAFALIVLGFAAAHWRGTKGAYPLPTRPPMKRRYILFGLLAAAIVYIAIELPRYV</sequence>
<evidence type="ECO:0000256" key="5">
    <source>
        <dbReference type="ARBA" id="ARBA00022989"/>
    </source>
</evidence>
<feature type="transmembrane region" description="Helical" evidence="12">
    <location>
        <begin position="138"/>
        <end position="157"/>
    </location>
</feature>
<evidence type="ECO:0000256" key="4">
    <source>
        <dbReference type="ARBA" id="ARBA00022723"/>
    </source>
</evidence>
<keyword evidence="14" id="KW-1185">Reference proteome</keyword>
<comment type="pathway">
    <text evidence="10 12">Porphyrin-containing compound metabolism; heme A biosynthesis; heme A from heme O: step 1/1.</text>
</comment>